<sequence length="190" mass="21339">MTTSAPHGADQLLHERAQALNGLFRTRSRDLLNLALTIDLGETLRRCLLEAFSQPQIHDHNQFAYHLLLNFLLCLELGRQPRSVDDILNLLGLIGHADNMDLTADDDVVDLIVDNDMIDLIMNNDMIDLIIDDDVIDLIANVNVTDLIANVNVIDLTVNDDALYQGEDEDSVYSKFGRFGFCTHPPTYSF</sequence>
<keyword evidence="2" id="KW-1185">Reference proteome</keyword>
<dbReference type="AlphaFoldDB" id="A0A4Z1KQG2"/>
<evidence type="ECO:0000313" key="2">
    <source>
        <dbReference type="Proteomes" id="UP000297280"/>
    </source>
</evidence>
<reference evidence="1 2" key="1">
    <citation type="submission" date="2017-12" db="EMBL/GenBank/DDBJ databases">
        <title>Comparative genomics of Botrytis spp.</title>
        <authorList>
            <person name="Valero-Jimenez C.A."/>
            <person name="Tapia P."/>
            <person name="Veloso J."/>
            <person name="Silva-Moreno E."/>
            <person name="Staats M."/>
            <person name="Valdes J.H."/>
            <person name="Van Kan J.A.L."/>
        </authorList>
    </citation>
    <scope>NUCLEOTIDE SEQUENCE [LARGE SCALE GENOMIC DNA]</scope>
    <source>
        <strain evidence="1 2">MUCL3349</strain>
    </source>
</reference>
<name>A0A4Z1KQG2_9HELO</name>
<dbReference type="Proteomes" id="UP000297280">
    <property type="component" value="Unassembled WGS sequence"/>
</dbReference>
<gene>
    <name evidence="1" type="ORF">BPOR_0278g00140</name>
</gene>
<accession>A0A4Z1KQG2</accession>
<protein>
    <submittedName>
        <fullName evidence="1">Uncharacterized protein</fullName>
    </submittedName>
</protein>
<comment type="caution">
    <text evidence="1">The sequence shown here is derived from an EMBL/GenBank/DDBJ whole genome shotgun (WGS) entry which is preliminary data.</text>
</comment>
<dbReference type="EMBL" id="PQXO01000277">
    <property type="protein sequence ID" value="TGO86772.1"/>
    <property type="molecule type" value="Genomic_DNA"/>
</dbReference>
<organism evidence="1 2">
    <name type="scientific">Botrytis porri</name>
    <dbReference type="NCBI Taxonomy" id="87229"/>
    <lineage>
        <taxon>Eukaryota</taxon>
        <taxon>Fungi</taxon>
        <taxon>Dikarya</taxon>
        <taxon>Ascomycota</taxon>
        <taxon>Pezizomycotina</taxon>
        <taxon>Leotiomycetes</taxon>
        <taxon>Helotiales</taxon>
        <taxon>Sclerotiniaceae</taxon>
        <taxon>Botrytis</taxon>
    </lineage>
</organism>
<proteinExistence type="predicted"/>
<evidence type="ECO:0000313" key="1">
    <source>
        <dbReference type="EMBL" id="TGO86772.1"/>
    </source>
</evidence>